<keyword evidence="2" id="KW-1185">Reference proteome</keyword>
<gene>
    <name evidence="1" type="ORF">VFH_I093400</name>
</gene>
<proteinExistence type="predicted"/>
<protein>
    <submittedName>
        <fullName evidence="1">Uncharacterized protein</fullName>
    </submittedName>
</protein>
<evidence type="ECO:0000313" key="2">
    <source>
        <dbReference type="Proteomes" id="UP001157006"/>
    </source>
</evidence>
<dbReference type="EMBL" id="OX451735">
    <property type="protein sequence ID" value="CAI8593479.1"/>
    <property type="molecule type" value="Genomic_DNA"/>
</dbReference>
<name>A0AAV0Z7V2_VICFA</name>
<evidence type="ECO:0000313" key="1">
    <source>
        <dbReference type="EMBL" id="CAI8593479.1"/>
    </source>
</evidence>
<reference evidence="1 2" key="1">
    <citation type="submission" date="2023-01" db="EMBL/GenBank/DDBJ databases">
        <authorList>
            <person name="Kreplak J."/>
        </authorList>
    </citation>
    <scope>NUCLEOTIDE SEQUENCE [LARGE SCALE GENOMIC DNA]</scope>
</reference>
<dbReference type="Proteomes" id="UP001157006">
    <property type="component" value="Chromosome 1S"/>
</dbReference>
<dbReference type="AlphaFoldDB" id="A0AAV0Z7V2"/>
<accession>A0AAV0Z7V2</accession>
<organism evidence="1 2">
    <name type="scientific">Vicia faba</name>
    <name type="common">Broad bean</name>
    <name type="synonym">Faba vulgaris</name>
    <dbReference type="NCBI Taxonomy" id="3906"/>
    <lineage>
        <taxon>Eukaryota</taxon>
        <taxon>Viridiplantae</taxon>
        <taxon>Streptophyta</taxon>
        <taxon>Embryophyta</taxon>
        <taxon>Tracheophyta</taxon>
        <taxon>Spermatophyta</taxon>
        <taxon>Magnoliopsida</taxon>
        <taxon>eudicotyledons</taxon>
        <taxon>Gunneridae</taxon>
        <taxon>Pentapetalae</taxon>
        <taxon>rosids</taxon>
        <taxon>fabids</taxon>
        <taxon>Fabales</taxon>
        <taxon>Fabaceae</taxon>
        <taxon>Papilionoideae</taxon>
        <taxon>50 kb inversion clade</taxon>
        <taxon>NPAAA clade</taxon>
        <taxon>Hologalegina</taxon>
        <taxon>IRL clade</taxon>
        <taxon>Fabeae</taxon>
        <taxon>Vicia</taxon>
    </lineage>
</organism>
<sequence>MVPSRENRCKARVGENASGVVEQESIPQEPFMKQRRLLSGFRIMSIIIPKYVNLTTFPSCSFNFPALFEYQHVNGFVSEYGPYYPDLVRGFYAYLSIQPGCAFHTKVRGLKIGMTLAELGNCLGVPYEGEQIHHGYTLSIRAWAGYSKLDFYFSISLIS</sequence>